<dbReference type="GO" id="GO:0016020">
    <property type="term" value="C:membrane"/>
    <property type="evidence" value="ECO:0007669"/>
    <property type="project" value="UniProtKB-SubCell"/>
</dbReference>
<evidence type="ECO:0000256" key="6">
    <source>
        <dbReference type="SAM" id="Phobius"/>
    </source>
</evidence>
<dbReference type="EMBL" id="JBJQND010000002">
    <property type="protein sequence ID" value="KAL3885666.1"/>
    <property type="molecule type" value="Genomic_DNA"/>
</dbReference>
<dbReference type="Pfam" id="PF13927">
    <property type="entry name" value="Ig_3"/>
    <property type="match status" value="1"/>
</dbReference>
<dbReference type="CDD" id="cd00096">
    <property type="entry name" value="Ig"/>
    <property type="match status" value="1"/>
</dbReference>
<keyword evidence="5" id="KW-0393">Immunoglobulin domain</keyword>
<keyword evidence="3" id="KW-1015">Disulfide bond</keyword>
<evidence type="ECO:0000256" key="2">
    <source>
        <dbReference type="ARBA" id="ARBA00023136"/>
    </source>
</evidence>
<dbReference type="InterPro" id="IPR003598">
    <property type="entry name" value="Ig_sub2"/>
</dbReference>
<evidence type="ECO:0000256" key="1">
    <source>
        <dbReference type="ARBA" id="ARBA00004479"/>
    </source>
</evidence>
<sequence length="736" mass="83438">STEIISKSVCLEDSVPLIQNVSLINRTLVINQTYGASVRQIAKWFIQNSTISSVVDNRYERLLFLDEHGTIWMRNVTDSDEGRYVLVYTEDTGNVYGLDVELIVLEAPSKRCKASIKLEDTYLVAFFDHNDCGRPLASVYWLGYTNDTMIHVLPGVEASTYHACIESPSLICMKGSKASDFCSSFRKKTNEVLGPKIPKINLFESHILDISIVLQCQSRDEQARSIYWKRNGIQINNNEKYNQMNNFLSIRYLKIGEQYDIYTCVESEGRFESDPYSIDTYGPTAIEFKQNIVMIKEQDKLNISCITVCYPLCSVKWSKLDPSSDQKQRSLLNEKTLQLAHITREMSGNYSCKVQNLISGAFNESTLSLHVNYGPDEIVVNTSSNIIEVNTLDSITILCIAECFPPCRFSWMEISSRQQTQDAELKLINVTSNGTYTCRVHNPKTDSAKNSEKIKIAVKLDGPHEVVIHTSDNTTELYEFSSITLVCSSDCFPPCIFRWTFLYTDTVKEGAELNLLNVSSNDAITCHVTNPINMNVTFSRTITVMGKPDNKSLRWYLIHVFPGIGGCVLIVGVLLCVSKKCLQSLRASGVSSNTMRARLITVKHLQVETQSQHYWTIVTNARGELRSSRERDLNLEDRGFECTDYSVPTETDTIVTQNHYNSEELEAHLNPLEIETSRAGYVEREEYINPIYSENETSKEYFEPSCLHSVEFSEYIHPIPSDHDEIDVGADPTHCD</sequence>
<feature type="transmembrane region" description="Helical" evidence="6">
    <location>
        <begin position="555"/>
        <end position="577"/>
    </location>
</feature>
<accession>A0ABD3XHB6</accession>
<name>A0ABD3XHB6_SINWO</name>
<evidence type="ECO:0000259" key="7">
    <source>
        <dbReference type="PROSITE" id="PS50835"/>
    </source>
</evidence>
<keyword evidence="2 6" id="KW-0472">Membrane</keyword>
<comment type="subcellular location">
    <subcellularLocation>
        <location evidence="1">Membrane</location>
        <topology evidence="1">Single-pass type I membrane protein</topology>
    </subcellularLocation>
</comment>
<dbReference type="Gene3D" id="2.60.40.10">
    <property type="entry name" value="Immunoglobulins"/>
    <property type="match status" value="3"/>
</dbReference>
<dbReference type="InterPro" id="IPR013783">
    <property type="entry name" value="Ig-like_fold"/>
</dbReference>
<dbReference type="InterPro" id="IPR007110">
    <property type="entry name" value="Ig-like_dom"/>
</dbReference>
<evidence type="ECO:0000313" key="8">
    <source>
        <dbReference type="EMBL" id="KAL3885666.1"/>
    </source>
</evidence>
<dbReference type="InterPro" id="IPR036179">
    <property type="entry name" value="Ig-like_dom_sf"/>
</dbReference>
<gene>
    <name evidence="8" type="ORF">ACJMK2_025714</name>
</gene>
<feature type="domain" description="Ig-like" evidence="7">
    <location>
        <begin position="463"/>
        <end position="543"/>
    </location>
</feature>
<keyword evidence="4" id="KW-0325">Glycoprotein</keyword>
<evidence type="ECO:0000256" key="5">
    <source>
        <dbReference type="ARBA" id="ARBA00023319"/>
    </source>
</evidence>
<evidence type="ECO:0000256" key="4">
    <source>
        <dbReference type="ARBA" id="ARBA00023180"/>
    </source>
</evidence>
<evidence type="ECO:0000256" key="3">
    <source>
        <dbReference type="ARBA" id="ARBA00023157"/>
    </source>
</evidence>
<reference evidence="8 9" key="1">
    <citation type="submission" date="2024-11" db="EMBL/GenBank/DDBJ databases">
        <title>Chromosome-level genome assembly of the freshwater bivalve Anodonta woodiana.</title>
        <authorList>
            <person name="Chen X."/>
        </authorList>
    </citation>
    <scope>NUCLEOTIDE SEQUENCE [LARGE SCALE GENOMIC DNA]</scope>
    <source>
        <strain evidence="8">MN2024</strain>
        <tissue evidence="8">Gills</tissue>
    </source>
</reference>
<feature type="domain" description="Ig-like" evidence="7">
    <location>
        <begin position="195"/>
        <end position="264"/>
    </location>
</feature>
<keyword evidence="6" id="KW-1133">Transmembrane helix</keyword>
<feature type="non-terminal residue" evidence="8">
    <location>
        <position position="1"/>
    </location>
</feature>
<keyword evidence="9" id="KW-1185">Reference proteome</keyword>
<evidence type="ECO:0000313" key="9">
    <source>
        <dbReference type="Proteomes" id="UP001634394"/>
    </source>
</evidence>
<dbReference type="PROSITE" id="PS50835">
    <property type="entry name" value="IG_LIKE"/>
    <property type="match status" value="4"/>
</dbReference>
<dbReference type="PANTHER" id="PTHR11640:SF160">
    <property type="entry name" value="PEROXIDASIN HOMOLOG"/>
    <property type="match status" value="1"/>
</dbReference>
<dbReference type="SMART" id="SM00409">
    <property type="entry name" value="IG"/>
    <property type="match status" value="4"/>
</dbReference>
<protein>
    <recommendedName>
        <fullName evidence="7">Ig-like domain-containing protein</fullName>
    </recommendedName>
</protein>
<feature type="domain" description="Ig-like" evidence="7">
    <location>
        <begin position="283"/>
        <end position="368"/>
    </location>
</feature>
<dbReference type="SMART" id="SM00408">
    <property type="entry name" value="IGc2"/>
    <property type="match status" value="3"/>
</dbReference>
<dbReference type="PANTHER" id="PTHR11640">
    <property type="entry name" value="NEPHRIN"/>
    <property type="match status" value="1"/>
</dbReference>
<dbReference type="SUPFAM" id="SSF48726">
    <property type="entry name" value="Immunoglobulin"/>
    <property type="match status" value="3"/>
</dbReference>
<dbReference type="AlphaFoldDB" id="A0ABD3XHB6"/>
<dbReference type="InterPro" id="IPR051275">
    <property type="entry name" value="Cell_adhesion_signaling"/>
</dbReference>
<organism evidence="8 9">
    <name type="scientific">Sinanodonta woodiana</name>
    <name type="common">Chinese pond mussel</name>
    <name type="synonym">Anodonta woodiana</name>
    <dbReference type="NCBI Taxonomy" id="1069815"/>
    <lineage>
        <taxon>Eukaryota</taxon>
        <taxon>Metazoa</taxon>
        <taxon>Spiralia</taxon>
        <taxon>Lophotrochozoa</taxon>
        <taxon>Mollusca</taxon>
        <taxon>Bivalvia</taxon>
        <taxon>Autobranchia</taxon>
        <taxon>Heteroconchia</taxon>
        <taxon>Palaeoheterodonta</taxon>
        <taxon>Unionida</taxon>
        <taxon>Unionoidea</taxon>
        <taxon>Unionidae</taxon>
        <taxon>Unioninae</taxon>
        <taxon>Sinanodonta</taxon>
    </lineage>
</organism>
<dbReference type="Proteomes" id="UP001634394">
    <property type="component" value="Unassembled WGS sequence"/>
</dbReference>
<comment type="caution">
    <text evidence="8">The sequence shown here is derived from an EMBL/GenBank/DDBJ whole genome shotgun (WGS) entry which is preliminary data.</text>
</comment>
<dbReference type="InterPro" id="IPR003599">
    <property type="entry name" value="Ig_sub"/>
</dbReference>
<proteinExistence type="predicted"/>
<feature type="domain" description="Ig-like" evidence="7">
    <location>
        <begin position="375"/>
        <end position="455"/>
    </location>
</feature>
<keyword evidence="6" id="KW-0812">Transmembrane</keyword>